<dbReference type="GO" id="GO:0004497">
    <property type="term" value="F:monooxygenase activity"/>
    <property type="evidence" value="ECO:0007669"/>
    <property type="project" value="UniProtKB-KW"/>
</dbReference>
<proteinExistence type="predicted"/>
<dbReference type="RefSeq" id="WP_340933653.1">
    <property type="nucleotide sequence ID" value="NZ_CP150496.1"/>
</dbReference>
<dbReference type="Gene3D" id="3.50.50.60">
    <property type="entry name" value="FAD/NAD(P)-binding domain"/>
    <property type="match status" value="1"/>
</dbReference>
<dbReference type="InterPro" id="IPR036188">
    <property type="entry name" value="FAD/NAD-bd_sf"/>
</dbReference>
<protein>
    <submittedName>
        <fullName evidence="2">FAD-dependent monooxygenase</fullName>
    </submittedName>
</protein>
<organism evidence="2 3">
    <name type="scientific">Polaribacter marinaquae</name>
    <dbReference type="NCBI Taxonomy" id="1642819"/>
    <lineage>
        <taxon>Bacteria</taxon>
        <taxon>Pseudomonadati</taxon>
        <taxon>Bacteroidota</taxon>
        <taxon>Flavobacteriia</taxon>
        <taxon>Flavobacteriales</taxon>
        <taxon>Flavobacteriaceae</taxon>
    </lineage>
</organism>
<evidence type="ECO:0000313" key="2">
    <source>
        <dbReference type="EMBL" id="WYW55916.1"/>
    </source>
</evidence>
<evidence type="ECO:0000313" key="3">
    <source>
        <dbReference type="Proteomes" id="UP001491088"/>
    </source>
</evidence>
<feature type="domain" description="FAD-binding" evidence="1">
    <location>
        <begin position="3"/>
        <end position="337"/>
    </location>
</feature>
<keyword evidence="3" id="KW-1185">Reference proteome</keyword>
<name>A0ABZ2TS21_9FLAO</name>
<dbReference type="InterPro" id="IPR002938">
    <property type="entry name" value="FAD-bd"/>
</dbReference>
<dbReference type="EMBL" id="CP150496">
    <property type="protein sequence ID" value="WYW55916.1"/>
    <property type="molecule type" value="Genomic_DNA"/>
</dbReference>
<keyword evidence="2" id="KW-0560">Oxidoreductase</keyword>
<dbReference type="InterPro" id="IPR050407">
    <property type="entry name" value="Geranylgeranyl_reductase"/>
</dbReference>
<dbReference type="PRINTS" id="PR00420">
    <property type="entry name" value="RNGMNOXGNASE"/>
</dbReference>
<evidence type="ECO:0000259" key="1">
    <source>
        <dbReference type="Pfam" id="PF01494"/>
    </source>
</evidence>
<dbReference type="Pfam" id="PF01494">
    <property type="entry name" value="FAD_binding_3"/>
    <property type="match status" value="1"/>
</dbReference>
<dbReference type="Proteomes" id="UP001491088">
    <property type="component" value="Chromosome"/>
</dbReference>
<reference evidence="2 3" key="1">
    <citation type="submission" date="2024-03" db="EMBL/GenBank/DDBJ databases">
        <authorList>
            <person name="Cao K."/>
        </authorList>
    </citation>
    <scope>NUCLEOTIDE SEQUENCE [LARGE SCALE GENOMIC DNA]</scope>
    <source>
        <strain evidence="2 3">MCCC 1K00696</strain>
    </source>
</reference>
<keyword evidence="2" id="KW-0503">Monooxygenase</keyword>
<dbReference type="SUPFAM" id="SSF51905">
    <property type="entry name" value="FAD/NAD(P)-binding domain"/>
    <property type="match status" value="1"/>
</dbReference>
<gene>
    <name evidence="2" type="ORF">WG950_01380</name>
</gene>
<dbReference type="PANTHER" id="PTHR42685:SF22">
    <property type="entry name" value="CONDITIONED MEDIUM FACTOR RECEPTOR 1"/>
    <property type="match status" value="1"/>
</dbReference>
<dbReference type="PANTHER" id="PTHR42685">
    <property type="entry name" value="GERANYLGERANYL DIPHOSPHATE REDUCTASE"/>
    <property type="match status" value="1"/>
</dbReference>
<accession>A0ABZ2TS21</accession>
<sequence length="386" mass="43557">MIKTDVCIIGAGPSGASTSLTLSKMKIPHYIIDKSTFPRNKTCGDGLILYAYKALRLIDEGLFDKFLNHPKFIHSKNIKLHVNNNVDINFKESKDRNMVITYAKRFDFDDFLVKNISDKYASFDFGNGVKNITELKDGVLIKLKDGKEVLSKIVIGADGVNSIVSRKLAGNKLQKNLTSTFVNGYFKNVTNLSKTNEAEIRIIYKKIPLFFYIFPLSDGSVNISLGGNAKLILKHNINLIEQVESIIKNHPKVAYKFTNAIKIDSWRGWSIPYNFGKNKVYGNRFMLVGDAAGLTNPFYKEGVGTGMMSGIICAKSIEASLKNNDYSEDFLSTYSKNLKSEFGRLLKFSRLMLKATEFKFLFGSITYLLKNRIQTKATKIIKRKSY</sequence>